<proteinExistence type="predicted"/>
<dbReference type="EMBL" id="CAMGYJ010000003">
    <property type="protein sequence ID" value="CAI0396797.1"/>
    <property type="molecule type" value="Genomic_DNA"/>
</dbReference>
<organism evidence="1 2">
    <name type="scientific">Linum tenue</name>
    <dbReference type="NCBI Taxonomy" id="586396"/>
    <lineage>
        <taxon>Eukaryota</taxon>
        <taxon>Viridiplantae</taxon>
        <taxon>Streptophyta</taxon>
        <taxon>Embryophyta</taxon>
        <taxon>Tracheophyta</taxon>
        <taxon>Spermatophyta</taxon>
        <taxon>Magnoliopsida</taxon>
        <taxon>eudicotyledons</taxon>
        <taxon>Gunneridae</taxon>
        <taxon>Pentapetalae</taxon>
        <taxon>rosids</taxon>
        <taxon>fabids</taxon>
        <taxon>Malpighiales</taxon>
        <taxon>Linaceae</taxon>
        <taxon>Linum</taxon>
    </lineage>
</organism>
<gene>
    <name evidence="1" type="ORF">LITE_LOCUS9280</name>
</gene>
<comment type="caution">
    <text evidence="1">The sequence shown here is derived from an EMBL/GenBank/DDBJ whole genome shotgun (WGS) entry which is preliminary data.</text>
</comment>
<evidence type="ECO:0000313" key="2">
    <source>
        <dbReference type="Proteomes" id="UP001154282"/>
    </source>
</evidence>
<evidence type="ECO:0000313" key="1">
    <source>
        <dbReference type="EMBL" id="CAI0396797.1"/>
    </source>
</evidence>
<reference evidence="1" key="1">
    <citation type="submission" date="2022-08" db="EMBL/GenBank/DDBJ databases">
        <authorList>
            <person name="Gutierrez-Valencia J."/>
        </authorList>
    </citation>
    <scope>NUCLEOTIDE SEQUENCE</scope>
</reference>
<name>A0AAV0IGQ9_9ROSI</name>
<sequence>MEKSMSFPQYSSSFSGEFGSFDDRRWRAGDHNMTYNFNGPNQRLSAADPEAKRKKRITAYTCLFLSLSSLTRDHIPSK</sequence>
<accession>A0AAV0IGQ9</accession>
<keyword evidence="2" id="KW-1185">Reference proteome</keyword>
<protein>
    <submittedName>
        <fullName evidence="1">Uncharacterized protein</fullName>
    </submittedName>
</protein>
<dbReference type="Proteomes" id="UP001154282">
    <property type="component" value="Unassembled WGS sequence"/>
</dbReference>
<dbReference type="AlphaFoldDB" id="A0AAV0IGQ9"/>